<organism evidence="1 2">
    <name type="scientific">Acidithiobacillus ferridurans</name>
    <dbReference type="NCBI Taxonomy" id="1232575"/>
    <lineage>
        <taxon>Bacteria</taxon>
        <taxon>Pseudomonadati</taxon>
        <taxon>Pseudomonadota</taxon>
        <taxon>Acidithiobacillia</taxon>
        <taxon>Acidithiobacillales</taxon>
        <taxon>Acidithiobacillaceae</taxon>
        <taxon>Acidithiobacillus</taxon>
    </lineage>
</organism>
<dbReference type="KEGG" id="afj:AFERRID_27290"/>
<dbReference type="GO" id="GO:0051920">
    <property type="term" value="F:peroxiredoxin activity"/>
    <property type="evidence" value="ECO:0007669"/>
    <property type="project" value="InterPro"/>
</dbReference>
<evidence type="ECO:0000313" key="1">
    <source>
        <dbReference type="EMBL" id="BBF66511.1"/>
    </source>
</evidence>
<dbReference type="InterPro" id="IPR029032">
    <property type="entry name" value="AhpD-like"/>
</dbReference>
<gene>
    <name evidence="1" type="ORF">AFERRID_27290</name>
</gene>
<protein>
    <submittedName>
        <fullName evidence="1">Uncharacterized protein</fullName>
    </submittedName>
</protein>
<dbReference type="EMBL" id="AP018795">
    <property type="protein sequence ID" value="BBF66511.1"/>
    <property type="molecule type" value="Genomic_DNA"/>
</dbReference>
<dbReference type="Pfam" id="PF02627">
    <property type="entry name" value="CMD"/>
    <property type="match status" value="1"/>
</dbReference>
<dbReference type="RefSeq" id="WP_126605490.1">
    <property type="nucleotide sequence ID" value="NZ_AP018795.1"/>
</dbReference>
<dbReference type="AlphaFoldDB" id="A0A2Z6IL23"/>
<keyword evidence="2" id="KW-1185">Reference proteome</keyword>
<reference evidence="1 2" key="1">
    <citation type="journal article" date="2018" name="Microbiol. Resour. Announc.">
        <title>Complete Genome Sequence of Acidithiobacillus ferridurans JCM 18981.</title>
        <authorList>
            <person name="Miyauchi T."/>
            <person name="Kouzuma A."/>
            <person name="Abe T."/>
            <person name="Watanabe K."/>
        </authorList>
    </citation>
    <scope>NUCLEOTIDE SEQUENCE [LARGE SCALE GENOMIC DNA]</scope>
    <source>
        <strain evidence="2">ATCC 33020 / DSM 29468 / JCM 18981 / 11Fe</strain>
    </source>
</reference>
<accession>A0A2Z6IL23</accession>
<evidence type="ECO:0000313" key="2">
    <source>
        <dbReference type="Proteomes" id="UP000280188"/>
    </source>
</evidence>
<name>A0A2Z6IL23_ACIFI</name>
<dbReference type="SUPFAM" id="SSF69118">
    <property type="entry name" value="AhpD-like"/>
    <property type="match status" value="1"/>
</dbReference>
<proteinExistence type="predicted"/>
<dbReference type="Proteomes" id="UP000280188">
    <property type="component" value="Chromosome"/>
</dbReference>
<dbReference type="Gene3D" id="1.20.1290.10">
    <property type="entry name" value="AhpD-like"/>
    <property type="match status" value="1"/>
</dbReference>
<dbReference type="InterPro" id="IPR003779">
    <property type="entry name" value="CMD-like"/>
</dbReference>
<sequence length="112" mass="12090">MSPKESPQNGRQSLGNLAPKLAEITDTVLFGDIWERPSLSKRDRSLITCAALVALGKTEQMAFHFPRALENGVTSEELIEAITHLAFYAGWPSAVSAINQIQELVAAGIVAL</sequence>
<dbReference type="PANTHER" id="PTHR33570">
    <property type="entry name" value="4-CARBOXYMUCONOLACTONE DECARBOXYLASE FAMILY PROTEIN"/>
    <property type="match status" value="1"/>
</dbReference>
<dbReference type="PANTHER" id="PTHR33570:SF9">
    <property type="entry name" value="BLL4600 PROTEIN"/>
    <property type="match status" value="1"/>
</dbReference>
<dbReference type="InterPro" id="IPR052512">
    <property type="entry name" value="4CMD/NDH-1_regulator"/>
</dbReference>